<keyword evidence="1" id="KW-0472">Membrane</keyword>
<dbReference type="EMBL" id="CP064791">
    <property type="protein sequence ID" value="QSG15123.1"/>
    <property type="molecule type" value="Genomic_DNA"/>
</dbReference>
<feature type="transmembrane region" description="Helical" evidence="1">
    <location>
        <begin position="20"/>
        <end position="43"/>
    </location>
</feature>
<organism evidence="2 3">
    <name type="scientific">Halapricum desulfuricans</name>
    <dbReference type="NCBI Taxonomy" id="2841257"/>
    <lineage>
        <taxon>Archaea</taxon>
        <taxon>Methanobacteriati</taxon>
        <taxon>Methanobacteriota</taxon>
        <taxon>Stenosarchaea group</taxon>
        <taxon>Halobacteria</taxon>
        <taxon>Halobacteriales</taxon>
        <taxon>Haloarculaceae</taxon>
        <taxon>Halapricum</taxon>
    </lineage>
</organism>
<evidence type="ECO:0000313" key="2">
    <source>
        <dbReference type="EMBL" id="QSG15123.1"/>
    </source>
</evidence>
<dbReference type="Pfam" id="PF23922">
    <property type="entry name" value="DUF7261"/>
    <property type="match status" value="1"/>
</dbReference>
<keyword evidence="3" id="KW-1185">Reference proteome</keyword>
<accession>A0A897NWJ8</accession>
<keyword evidence="2" id="KW-0966">Cell projection</keyword>
<keyword evidence="2" id="KW-0969">Cilium</keyword>
<protein>
    <submittedName>
        <fullName evidence="2">Putative pilin/flagellin</fullName>
    </submittedName>
</protein>
<dbReference type="RefSeq" id="WP_229120382.1">
    <property type="nucleotide sequence ID" value="NZ_CP064791.1"/>
</dbReference>
<proteinExistence type="predicted"/>
<evidence type="ECO:0000313" key="3">
    <source>
        <dbReference type="Proteomes" id="UP000663292"/>
    </source>
</evidence>
<reference evidence="2 3" key="1">
    <citation type="submission" date="2020-11" db="EMBL/GenBank/DDBJ databases">
        <title>Carbohydrate-dependent, anaerobic sulfur respiration: A novel catabolism in halophilic archaea.</title>
        <authorList>
            <person name="Sorokin D.Y."/>
            <person name="Messina E."/>
            <person name="Smedile F."/>
            <person name="La Cono V."/>
            <person name="Hallsworth J.E."/>
            <person name="Yakimov M.M."/>
        </authorList>
    </citation>
    <scope>NUCLEOTIDE SEQUENCE [LARGE SCALE GENOMIC DNA]</scope>
    <source>
        <strain evidence="2 3">HSR-Est</strain>
    </source>
</reference>
<name>A0A897NWJ8_9EURY</name>
<keyword evidence="1" id="KW-0812">Transmembrane</keyword>
<keyword evidence="1" id="KW-1133">Transmembrane helix</keyword>
<evidence type="ECO:0000256" key="1">
    <source>
        <dbReference type="SAM" id="Phobius"/>
    </source>
</evidence>
<dbReference type="GeneID" id="68858231"/>
<keyword evidence="2" id="KW-0282">Flagellum</keyword>
<dbReference type="Proteomes" id="UP000663292">
    <property type="component" value="Chromosome"/>
</dbReference>
<sequence length="308" mass="32525">MADLGGDNRRPSGNNSRGQVMLIAAFVLAVSFLAVAVMLNAVIYSENLATRGEDARGSEAIAYRADIADGAGQLLEYANDNGTAFNDRTEAFNRTLRPMYNDTARVQAIDGIATDLSVRSISEGTLVAQRDPTRNFTNANGNEEWTLVENAAGTRAFRINVTNQGALASSTGDAFTVNVSDGTDEWSVSIYGNSTNTTVAVDGSSICTVGPTPSIDVTRGEINGKPCDPLVFASGVAGDYAIEFDDADAIVGTVSLVTNTTDYDTDNYDSDAPRVEAVIYSATLHLRHASADHVYATDVRVAPGETDA</sequence>
<dbReference type="InterPro" id="IPR055685">
    <property type="entry name" value="DUF7261"/>
</dbReference>
<dbReference type="AlphaFoldDB" id="A0A897NWJ8"/>
<gene>
    <name evidence="2" type="ORF">HSEST_1595</name>
</gene>